<sequence>MKDLKPIVDDIKPLIIAGPCSAESEKQVMETASQLAENGIKIFRAGIWKPRTKPGGFEGVGAEGLAWMRRVKEELGMLTATEVATRQHVKEALAAGIDILWIGARTSANPFAMQEIADTLAEAQMPELPVLVKNPVNPDLELWIGALQRIYNAGIRRLGAIHRGFSVYGKHLYRNMPQWHIPIELRRRLPQLPIVCDPSHIGGKRELIAPLSQQSLNMGFDGLIIESHCSPDEAWSDASQQVTPETLDLILNTLVAPTSSQSTENLSALRQQIDRIDNELIELLNKRMRVSREIGQFKKEHSMPVVQAGRYDDIMQTRRKLAEQMGMSGDFMAAVLTAIHEESVRQQLEILNNNRG</sequence>
<dbReference type="Gene3D" id="3.20.20.70">
    <property type="entry name" value="Aldolase class I"/>
    <property type="match status" value="1"/>
</dbReference>
<organism evidence="4 5">
    <name type="scientific">Candidatus Amulumruptor caecigallinarius</name>
    <dbReference type="NCBI Taxonomy" id="2109911"/>
    <lineage>
        <taxon>Bacteria</taxon>
        <taxon>Pseudomonadati</taxon>
        <taxon>Bacteroidota</taxon>
        <taxon>Bacteroidia</taxon>
        <taxon>Bacteroidales</taxon>
        <taxon>Muribaculaceae</taxon>
        <taxon>Candidatus Amulumruptor</taxon>
    </lineage>
</organism>
<dbReference type="PROSITE" id="PS51168">
    <property type="entry name" value="CHORISMATE_MUT_2"/>
    <property type="match status" value="1"/>
</dbReference>
<feature type="domain" description="Chorismate mutase" evidence="3">
    <location>
        <begin position="260"/>
        <end position="351"/>
    </location>
</feature>
<dbReference type="PANTHER" id="PTHR43018:SF1">
    <property type="entry name" value="PROTEIN AROA(G)"/>
    <property type="match status" value="1"/>
</dbReference>
<proteinExistence type="predicted"/>
<reference evidence="4" key="1">
    <citation type="journal article" date="2021" name="PeerJ">
        <title>Extensive microbial diversity within the chicken gut microbiome revealed by metagenomics and culture.</title>
        <authorList>
            <person name="Gilroy R."/>
            <person name="Ravi A."/>
            <person name="Getino M."/>
            <person name="Pursley I."/>
            <person name="Horton D.L."/>
            <person name="Alikhan N.F."/>
            <person name="Baker D."/>
            <person name="Gharbi K."/>
            <person name="Hall N."/>
            <person name="Watson M."/>
            <person name="Adriaenssens E.M."/>
            <person name="Foster-Nyarko E."/>
            <person name="Jarju S."/>
            <person name="Secka A."/>
            <person name="Antonio M."/>
            <person name="Oren A."/>
            <person name="Chaudhuri R.R."/>
            <person name="La Ragione R."/>
            <person name="Hildebrand F."/>
            <person name="Pallen M.J."/>
        </authorList>
    </citation>
    <scope>NUCLEOTIDE SEQUENCE</scope>
    <source>
        <strain evidence="4">4100</strain>
    </source>
</reference>
<dbReference type="PANTHER" id="PTHR43018">
    <property type="entry name" value="PHOSPHO-2-DEHYDRO-3-DEOXYHEPTONATE ALDOLASE"/>
    <property type="match status" value="1"/>
</dbReference>
<dbReference type="Proteomes" id="UP000711407">
    <property type="component" value="Unassembled WGS sequence"/>
</dbReference>
<evidence type="ECO:0000256" key="2">
    <source>
        <dbReference type="ARBA" id="ARBA00022679"/>
    </source>
</evidence>
<accession>A0A4Q0U6R7</accession>
<dbReference type="SMART" id="SM00830">
    <property type="entry name" value="CM_2"/>
    <property type="match status" value="1"/>
</dbReference>
<evidence type="ECO:0000259" key="3">
    <source>
        <dbReference type="PROSITE" id="PS51168"/>
    </source>
</evidence>
<gene>
    <name evidence="4" type="ORF">K8V47_00325</name>
</gene>
<evidence type="ECO:0000313" key="5">
    <source>
        <dbReference type="Proteomes" id="UP000711407"/>
    </source>
</evidence>
<dbReference type="GO" id="GO:0016740">
    <property type="term" value="F:transferase activity"/>
    <property type="evidence" value="ECO:0007669"/>
    <property type="project" value="UniProtKB-KW"/>
</dbReference>
<dbReference type="InterPro" id="IPR006218">
    <property type="entry name" value="DAHP1/KDSA"/>
</dbReference>
<dbReference type="Gene3D" id="1.20.59.10">
    <property type="entry name" value="Chorismate mutase"/>
    <property type="match status" value="1"/>
</dbReference>
<dbReference type="Pfam" id="PF00793">
    <property type="entry name" value="DAHP_synth_1"/>
    <property type="match status" value="1"/>
</dbReference>
<protein>
    <recommendedName>
        <fullName evidence="1">chorismate mutase</fullName>
        <ecNumber evidence="1">5.4.99.5</ecNumber>
    </recommendedName>
</protein>
<dbReference type="GO" id="GO:0046417">
    <property type="term" value="P:chorismate metabolic process"/>
    <property type="evidence" value="ECO:0007669"/>
    <property type="project" value="InterPro"/>
</dbReference>
<name>A0A4Q0U6R7_9BACT</name>
<dbReference type="EC" id="5.4.99.5" evidence="1"/>
<evidence type="ECO:0000313" key="4">
    <source>
        <dbReference type="EMBL" id="HJE38200.1"/>
    </source>
</evidence>
<dbReference type="EMBL" id="DYXT01000004">
    <property type="protein sequence ID" value="HJE38200.1"/>
    <property type="molecule type" value="Genomic_DNA"/>
</dbReference>
<keyword evidence="2" id="KW-0808">Transferase</keyword>
<dbReference type="SUPFAM" id="SSF48600">
    <property type="entry name" value="Chorismate mutase II"/>
    <property type="match status" value="1"/>
</dbReference>
<dbReference type="Pfam" id="PF01817">
    <property type="entry name" value="CM_2"/>
    <property type="match status" value="1"/>
</dbReference>
<dbReference type="InterPro" id="IPR036263">
    <property type="entry name" value="Chorismate_II_sf"/>
</dbReference>
<evidence type="ECO:0000256" key="1">
    <source>
        <dbReference type="ARBA" id="ARBA00012404"/>
    </source>
</evidence>
<dbReference type="InterPro" id="IPR002701">
    <property type="entry name" value="CM_II_prokaryot"/>
</dbReference>
<comment type="caution">
    <text evidence="4">The sequence shown here is derived from an EMBL/GenBank/DDBJ whole genome shotgun (WGS) entry which is preliminary data.</text>
</comment>
<dbReference type="SUPFAM" id="SSF51569">
    <property type="entry name" value="Aldolase"/>
    <property type="match status" value="1"/>
</dbReference>
<dbReference type="InterPro" id="IPR036979">
    <property type="entry name" value="CM_dom_sf"/>
</dbReference>
<dbReference type="AlphaFoldDB" id="A0A4Q0U6R7"/>
<dbReference type="GO" id="GO:0004106">
    <property type="term" value="F:chorismate mutase activity"/>
    <property type="evidence" value="ECO:0007669"/>
    <property type="project" value="UniProtKB-EC"/>
</dbReference>
<dbReference type="InterPro" id="IPR013785">
    <property type="entry name" value="Aldolase_TIM"/>
</dbReference>
<dbReference type="InterPro" id="IPR052899">
    <property type="entry name" value="Class-I_DAHP_synthase"/>
</dbReference>
<reference evidence="4" key="2">
    <citation type="submission" date="2021-09" db="EMBL/GenBank/DDBJ databases">
        <authorList>
            <person name="Gilroy R."/>
        </authorList>
    </citation>
    <scope>NUCLEOTIDE SEQUENCE</scope>
    <source>
        <strain evidence="4">4100</strain>
    </source>
</reference>